<accession>A0A5C3KA60</accession>
<proteinExistence type="predicted"/>
<reference evidence="2 3" key="1">
    <citation type="journal article" date="2019" name="Nat. Ecol. Evol.">
        <title>Megaphylogeny resolves global patterns of mushroom evolution.</title>
        <authorList>
            <person name="Varga T."/>
            <person name="Krizsan K."/>
            <person name="Foldi C."/>
            <person name="Dima B."/>
            <person name="Sanchez-Garcia M."/>
            <person name="Sanchez-Ramirez S."/>
            <person name="Szollosi G.J."/>
            <person name="Szarkandi J.G."/>
            <person name="Papp V."/>
            <person name="Albert L."/>
            <person name="Andreopoulos W."/>
            <person name="Angelini C."/>
            <person name="Antonin V."/>
            <person name="Barry K.W."/>
            <person name="Bougher N.L."/>
            <person name="Buchanan P."/>
            <person name="Buyck B."/>
            <person name="Bense V."/>
            <person name="Catcheside P."/>
            <person name="Chovatia M."/>
            <person name="Cooper J."/>
            <person name="Damon W."/>
            <person name="Desjardin D."/>
            <person name="Finy P."/>
            <person name="Geml J."/>
            <person name="Haridas S."/>
            <person name="Hughes K."/>
            <person name="Justo A."/>
            <person name="Karasinski D."/>
            <person name="Kautmanova I."/>
            <person name="Kiss B."/>
            <person name="Kocsube S."/>
            <person name="Kotiranta H."/>
            <person name="LaButti K.M."/>
            <person name="Lechner B.E."/>
            <person name="Liimatainen K."/>
            <person name="Lipzen A."/>
            <person name="Lukacs Z."/>
            <person name="Mihaltcheva S."/>
            <person name="Morgado L.N."/>
            <person name="Niskanen T."/>
            <person name="Noordeloos M.E."/>
            <person name="Ohm R.A."/>
            <person name="Ortiz-Santana B."/>
            <person name="Ovrebo C."/>
            <person name="Racz N."/>
            <person name="Riley R."/>
            <person name="Savchenko A."/>
            <person name="Shiryaev A."/>
            <person name="Soop K."/>
            <person name="Spirin V."/>
            <person name="Szebenyi C."/>
            <person name="Tomsovsky M."/>
            <person name="Tulloss R.E."/>
            <person name="Uehling J."/>
            <person name="Grigoriev I.V."/>
            <person name="Vagvolgyi C."/>
            <person name="Papp T."/>
            <person name="Martin F.M."/>
            <person name="Miettinen O."/>
            <person name="Hibbett D.S."/>
            <person name="Nagy L.G."/>
        </authorList>
    </citation>
    <scope>NUCLEOTIDE SEQUENCE [LARGE SCALE GENOMIC DNA]</scope>
    <source>
        <strain evidence="2 3">CBS 121175</strain>
    </source>
</reference>
<feature type="compositionally biased region" description="Acidic residues" evidence="1">
    <location>
        <begin position="597"/>
        <end position="610"/>
    </location>
</feature>
<sequence>MSPNYNIEREELWLLPDSDKASGRLPKTVIPTIRRLNISNESEIRARLDTLHSKGQLKCEYVGEKVADEGFWILVNTKTLPPEGQNLSQPQWINDAQPWTAFYPSHGFHVGCAMACLQLPNNALAHAVGVGPDGKYGLDPALVDDWEALENTMHKTIGYLEYGLDHLPQPLPRPRAPCEFGYVERFEQGEDALQAAIRSRNAFARYGAYIAFLTSFWRFPMFANENLPLLKYLGTRNPTLRDKFQLLLDDSSIGNFGQGSRAGIKVRLFSISCWLPFLHIWAEAGVPLWIFIGHRPKEMLLEFKIPQPGGDRLETAAAAWYPGDLILDGTRGRVLQNMMQVVPPPIQSCSIDIILPRIDSFNHPDRDYKPHMHPKTFFDSQRQDAENWRKYGLLNKQGRKHVESLGQIKDWEPRLGTVEMFVWADEGSSWNRHPVSFVNKKYMWNSHASSQRFFSPSRSQWDLCWCLDSSVGRVETSFIPDCVKDLRENAVLPNIIPDTPRSPSPEHYTDHSGGDEPIIDDPPQSLQSLAPRRYAIDPDSESDYGDSEQESDAELAVVEMHERMLEGREVEEDMELEDGEIRSSTRPSMAQKRAEIDPDDFSDYGDDELENPTPLSPTAKKKASRQAPQANSKMFWEQHLSLRLGYCRDIPDLVMDRNDGKIHLITPNPRGINKSLHFLGNKRANLDSAHDAVAAIQDLLCITPSETAKVKLTPLLTDLNPRWDIFPRGNSLSVSIPNIVIKPVISFDAANDRFTKFMLGSAKHGPLDKQYWVLVVSASTVLHVVRRQWKGVLAITTNLIKTGIPFNTAVHKPLGCEPSRRRIGRLVLAELSKASPFTWRDYQNYQSRRDRVLSSPRGSLALQAGGFLWRIAIENVKPKSALQAPSRYVGKEGGIVGRTDQHVLVDDHLNEYEIDAILGTYVFWEAKPQGRHGTKLVYLWPPINAWVKSGLNTGCWNEDAEDFFTSRLTDFSRGQFELFTKEQWISKLRFEKRVKPVYRTYDLLAQQAILSSLSSSSSSSRR</sequence>
<dbReference type="Proteomes" id="UP000307440">
    <property type="component" value="Unassembled WGS sequence"/>
</dbReference>
<feature type="compositionally biased region" description="Acidic residues" evidence="1">
    <location>
        <begin position="569"/>
        <end position="578"/>
    </location>
</feature>
<dbReference type="EMBL" id="ML210776">
    <property type="protein sequence ID" value="TFK16493.1"/>
    <property type="molecule type" value="Genomic_DNA"/>
</dbReference>
<evidence type="ECO:0000256" key="1">
    <source>
        <dbReference type="SAM" id="MobiDB-lite"/>
    </source>
</evidence>
<organism evidence="2 3">
    <name type="scientific">Coprinopsis marcescibilis</name>
    <name type="common">Agaric fungus</name>
    <name type="synonym">Psathyrella marcescibilis</name>
    <dbReference type="NCBI Taxonomy" id="230819"/>
    <lineage>
        <taxon>Eukaryota</taxon>
        <taxon>Fungi</taxon>
        <taxon>Dikarya</taxon>
        <taxon>Basidiomycota</taxon>
        <taxon>Agaricomycotina</taxon>
        <taxon>Agaricomycetes</taxon>
        <taxon>Agaricomycetidae</taxon>
        <taxon>Agaricales</taxon>
        <taxon>Agaricineae</taxon>
        <taxon>Psathyrellaceae</taxon>
        <taxon>Coprinopsis</taxon>
    </lineage>
</organism>
<dbReference type="AlphaFoldDB" id="A0A5C3KA60"/>
<name>A0A5C3KA60_COPMA</name>
<feature type="region of interest" description="Disordered" evidence="1">
    <location>
        <begin position="494"/>
        <end position="525"/>
    </location>
</feature>
<gene>
    <name evidence="2" type="ORF">FA15DRAFT_711759</name>
</gene>
<evidence type="ECO:0000313" key="3">
    <source>
        <dbReference type="Proteomes" id="UP000307440"/>
    </source>
</evidence>
<dbReference type="OrthoDB" id="2821440at2759"/>
<feature type="region of interest" description="Disordered" evidence="1">
    <location>
        <begin position="565"/>
        <end position="632"/>
    </location>
</feature>
<keyword evidence="3" id="KW-1185">Reference proteome</keyword>
<protein>
    <submittedName>
        <fullName evidence="2">Uncharacterized protein</fullName>
    </submittedName>
</protein>
<evidence type="ECO:0000313" key="2">
    <source>
        <dbReference type="EMBL" id="TFK16493.1"/>
    </source>
</evidence>